<sequence>MTMDKKMITVILIWLAYKLFGFESAIIYFLLSTFLLTDFD</sequence>
<dbReference type="EMBL" id="AJAQ01000014">
    <property type="protein sequence ID" value="EOH94827.1"/>
    <property type="molecule type" value="Genomic_DNA"/>
</dbReference>
<reference evidence="2 3" key="1">
    <citation type="submission" date="2013-02" db="EMBL/GenBank/DDBJ databases">
        <title>The Genome Sequence of Enterococcus pallens BAA-351.</title>
        <authorList>
            <consortium name="The Broad Institute Genome Sequencing Platform"/>
            <consortium name="The Broad Institute Genome Sequencing Center for Infectious Disease"/>
            <person name="Earl A.M."/>
            <person name="Gilmore M.S."/>
            <person name="Lebreton F."/>
            <person name="Walker B."/>
            <person name="Young S.K."/>
            <person name="Zeng Q."/>
            <person name="Gargeya S."/>
            <person name="Fitzgerald M."/>
            <person name="Haas B."/>
            <person name="Abouelleil A."/>
            <person name="Alvarado L."/>
            <person name="Arachchi H.M."/>
            <person name="Berlin A.M."/>
            <person name="Chapman S.B."/>
            <person name="Dewar J."/>
            <person name="Goldberg J."/>
            <person name="Griggs A."/>
            <person name="Gujja S."/>
            <person name="Hansen M."/>
            <person name="Howarth C."/>
            <person name="Imamovic A."/>
            <person name="Larimer J."/>
            <person name="McCowan C."/>
            <person name="Murphy C."/>
            <person name="Neiman D."/>
            <person name="Pearson M."/>
            <person name="Priest M."/>
            <person name="Roberts A."/>
            <person name="Saif S."/>
            <person name="Shea T."/>
            <person name="Sisk P."/>
            <person name="Sykes S."/>
            <person name="Wortman J."/>
            <person name="Nusbaum C."/>
            <person name="Birren B."/>
        </authorList>
    </citation>
    <scope>NUCLEOTIDE SEQUENCE [LARGE SCALE GENOMIC DNA]</scope>
    <source>
        <strain evidence="2 3">ATCC BAA-351</strain>
    </source>
</reference>
<evidence type="ECO:0000256" key="1">
    <source>
        <dbReference type="SAM" id="Phobius"/>
    </source>
</evidence>
<protein>
    <submittedName>
        <fullName evidence="2">Uncharacterized protein</fullName>
    </submittedName>
</protein>
<keyword evidence="1" id="KW-1133">Transmembrane helix</keyword>
<accession>R2QEA7</accession>
<comment type="caution">
    <text evidence="2">The sequence shown here is derived from an EMBL/GenBank/DDBJ whole genome shotgun (WGS) entry which is preliminary data.</text>
</comment>
<keyword evidence="3" id="KW-1185">Reference proteome</keyword>
<gene>
    <name evidence="2" type="ORF">UAU_01749</name>
</gene>
<keyword evidence="1" id="KW-0812">Transmembrane</keyword>
<evidence type="ECO:0000313" key="3">
    <source>
        <dbReference type="Proteomes" id="UP000013782"/>
    </source>
</evidence>
<evidence type="ECO:0000313" key="2">
    <source>
        <dbReference type="EMBL" id="EOH94827.1"/>
    </source>
</evidence>
<proteinExistence type="predicted"/>
<dbReference type="AlphaFoldDB" id="R2QEA7"/>
<feature type="transmembrane region" description="Helical" evidence="1">
    <location>
        <begin position="7"/>
        <end position="31"/>
    </location>
</feature>
<organism evidence="2 3">
    <name type="scientific">Enterococcus pallens ATCC BAA-351</name>
    <dbReference type="NCBI Taxonomy" id="1158607"/>
    <lineage>
        <taxon>Bacteria</taxon>
        <taxon>Bacillati</taxon>
        <taxon>Bacillota</taxon>
        <taxon>Bacilli</taxon>
        <taxon>Lactobacillales</taxon>
        <taxon>Enterococcaceae</taxon>
        <taxon>Enterococcus</taxon>
    </lineage>
</organism>
<dbReference type="HOGENOM" id="CLU_3289329_0_0_9"/>
<keyword evidence="1" id="KW-0472">Membrane</keyword>
<name>R2QEA7_9ENTE</name>
<dbReference type="Proteomes" id="UP000013782">
    <property type="component" value="Unassembled WGS sequence"/>
</dbReference>
<dbReference type="PATRIC" id="fig|1158607.3.peg.1716"/>